<keyword evidence="3" id="KW-0378">Hydrolase</keyword>
<comment type="catalytic activity">
    <reaction evidence="7">
        <text>Couples ATP hydrolysis with the unwinding of duplex DNA by translocating in the 3'-5' direction.</text>
        <dbReference type="EC" id="5.6.2.4"/>
    </reaction>
</comment>
<dbReference type="InterPro" id="IPR011990">
    <property type="entry name" value="TPR-like_helical_dom_sf"/>
</dbReference>
<dbReference type="GO" id="GO:0006367">
    <property type="term" value="P:transcription initiation at RNA polymerase II promoter"/>
    <property type="evidence" value="ECO:0007669"/>
    <property type="project" value="TreeGrafter"/>
</dbReference>
<dbReference type="Gene3D" id="3.40.50.300">
    <property type="entry name" value="P-loop containing nucleotide triphosphate hydrolases"/>
    <property type="match status" value="2"/>
</dbReference>
<keyword evidence="4" id="KW-0347">Helicase</keyword>
<evidence type="ECO:0000256" key="1">
    <source>
        <dbReference type="ARBA" id="ARBA00006637"/>
    </source>
</evidence>
<dbReference type="SUPFAM" id="SSF53335">
    <property type="entry name" value="S-adenosyl-L-methionine-dependent methyltransferases"/>
    <property type="match status" value="1"/>
</dbReference>
<dbReference type="PANTHER" id="PTHR11274">
    <property type="entry name" value="RAD25/XP-B DNA REPAIR HELICASE"/>
    <property type="match status" value="1"/>
</dbReference>
<dbReference type="Gene3D" id="1.25.40.10">
    <property type="entry name" value="Tetratricopeptide repeat domain"/>
    <property type="match status" value="2"/>
</dbReference>
<name>A0AA36IC69_9DINO</name>
<gene>
    <name evidence="13" type="ORF">EVOR1521_LOCUS10637</name>
</gene>
<feature type="compositionally biased region" description="Basic residues" evidence="10">
    <location>
        <begin position="1082"/>
        <end position="1103"/>
    </location>
</feature>
<dbReference type="InterPro" id="IPR019410">
    <property type="entry name" value="Methyltransf_16"/>
</dbReference>
<comment type="catalytic activity">
    <reaction evidence="9">
        <text>ATP + H2O = ADP + phosphate + H(+)</text>
        <dbReference type="Rhea" id="RHEA:13065"/>
        <dbReference type="ChEBI" id="CHEBI:15377"/>
        <dbReference type="ChEBI" id="CHEBI:15378"/>
        <dbReference type="ChEBI" id="CHEBI:30616"/>
        <dbReference type="ChEBI" id="CHEBI:43474"/>
        <dbReference type="ChEBI" id="CHEBI:456216"/>
        <dbReference type="EC" id="5.6.2.4"/>
    </reaction>
</comment>
<evidence type="ECO:0000256" key="2">
    <source>
        <dbReference type="ARBA" id="ARBA00022741"/>
    </source>
</evidence>
<dbReference type="InterPro" id="IPR006935">
    <property type="entry name" value="Helicase/UvrB_N"/>
</dbReference>
<comment type="similarity">
    <text evidence="1">Belongs to the helicase family. RAD25/XPB subfamily.</text>
</comment>
<dbReference type="InterPro" id="IPR027417">
    <property type="entry name" value="P-loop_NTPase"/>
</dbReference>
<evidence type="ECO:0000256" key="5">
    <source>
        <dbReference type="ARBA" id="ARBA00022840"/>
    </source>
</evidence>
<dbReference type="SMART" id="SM00490">
    <property type="entry name" value="HELICc"/>
    <property type="match status" value="1"/>
</dbReference>
<dbReference type="InterPro" id="IPR050615">
    <property type="entry name" value="ATP-dep_DNA_Helicase"/>
</dbReference>
<dbReference type="Proteomes" id="UP001178507">
    <property type="component" value="Unassembled WGS sequence"/>
</dbReference>
<sequence>MLRNEEPILGGRPLIAGPVFEFFIMNATNAESTPLLNLFQIEAMTNSALGKEVGTGSLGVWTAPGWVIYPELTLTSVQTANPGYGLPWYTNFTVTLQTVTEVPSGGSIRIIAPQDYYFGPVIETAATRYDPLVSEPSPQGAGQERPPADKAGLVPVGKFREKLLCDDLPHPETRQLAREPQLRAERMACSLEFEPCVIMNELDELITLGMVLSIAQETARVGNRTICLDLRAKCDEGGRLSDLISCQSQGSTLDLYIAPMVYVPSRRVFRFLIQGYNARNPPMNSTVNAWHFMTRNSDSENTVLDEKPQVPGVSLIGIVSVDSLVPSNTKVSSIENYVTVTLRLTTQHDASAARRACTQDSAVRLSEVQEWACGIFAAGKAKAKAKRQAEAAEAVLRGCDWPSPEQATATLAMQLDSGPIRRRATHALRCNVREALQWADRGSTAPVRLADSLSNCAVVMHIPTSAIRSLCSVARQNVGLWYALRTGKLRKHVALTATEQQLKDFGEEEVPEAERSAWACWREEGERDEPESNELPSTKLQEEAIDGELDLEAPTKMESLRPYQLSAVDAVSKASPENCCVVLPCGAGKTRVGAALAWSFLESHAGGCVVVLCLRREGIRQWARELAENWATKSCEVGQATKAGGEILRSSRVVLVTYHRMLSERRRAAKALPFDEDGIGEGGALDAEAGGAVAARFTAAPKGLLIADECHMVPAPKISELLSSLLGPRRRLVGLTATLLREGGKEEEDVPWPLLGKCVFRETFARLAPQYLAPVRCLEVSVPVVGTWRKLFQRQPLAAAVCLSSGKWAVLEHLLARHAEESLLITVERCEQARLIASMFGIIPLDGSVPAAQMKDYLERFRQRKILALVATHVLDDSADFPELSVMIQMGGHFASRRQEQQRLGRLLRWGKVKRRFWETSEARPTFYVLVHRDTVEEKMSRHRTRSVSGVEYEYVKASTLITSPESALGSGSDIFPCIMQRSGFPELDRRFQEAMAQNLESCQRLSARVCDTLPGTNQKAKRLSEVRRWLRGESLEANSSASSGPKRSCQWSSESESSESESASSTGNSEVSSLSSDAKPPAKKARKAKAKASGRGRGRGRARGTPQADADGPGTADAADALDFPDVETSAPPLAELRELGQSSEPAARATVFAKLQPTVAEIDLDLECDPRAILRITFPTEYMRGSETYFEGTSVLKRCLGLKENWKMQGEAVGLLAAARERRNRQDTISYNSVAGVLHLLPEKGMRPDVFSCGISAVTLSGLAKPLWRRAEYLLQSFSAADLQLGTVAWGTILDATSKAGIWEAALGLLTSMCLGGPVPDTHCLNVVISAAGRSQSWQQAVSLLSPRMSDEVSFNSALAALEGGNASLSWALLSQMRRLKLEPGHVTYGSCTNVLGSSHLWPDALHCLSFASWSGTAPNIITWGACANAMRGIWAKASNLLGAIRRAQLQATAPCAGAALSAAGGCRQWSQGLAQLATFAARGLATMPMLGAAMSALDGEEDAVRWRQVLEMCRAPATDMAPDLFGLGMGASACGKGGAWSRAVEVLQLTKLRRMEPSLTMCNAVLDGLDRSESWAQSLLLLRLVEGDLSVDSLSLRSLLQASEASGAAQQMPGCLARAGDWIRSEMRGLGYGRPKDEGFLLESFESILDHSCAPEDLVLALRRAVCAPATRALRRLITVSVDARQHKRSLEKQSSLGQHFTYSALGSGAFPWTFASRRAARATFGSGATGRDPAAKNLVAWTSASFGTGTASRNHGRADLEAASSAALVPVFVDHDRAPHCERQALLAHLRVLNARGLEAIEEGYPANIPLVVILGLSNPEISPTRARNVWTFEAMSLSSGQEELLNVNLNVTGFKIFGEFSGAYVTGTVLSPLAQNVVGIWFNLKSPLKASLETGQTSQMRLWLPPTFQPLPDCGTSLNLFSLSYDVGRELVKNPFPTTIAYMSMPSGSYCYDFYDDVSGQYYVELTIEQEVSYGLDYAFEFALTNPFTTPASADNVWRFETLQNGVILHLRRSVVGFELEQIKEVRVTPSDTTTLLPLHRLEFYIMSDKYIPGGSKIEITAPNGFIFTCAFFSTDEGLANTTTCYVREPNIAEFTMDTSDPKQPNSPFKLFVYVSNPEFTPQMNYWNFRIISPLAKTLDMRDFVSSFDITGRLEVDIQATFPYFGQVNPLRVVFVQSTILNQADVGNELVPPSFRVLGFSQRELLAELEKCGRSLVRFVPAEAEELRVKPPDASECSEHLELRLPGIDPPCLLQLVQEGHTGDRKRKRLEQGQLLWGSGLVLAFWLAAGSTPRRRVLELGSGLGTAGLACAMLNFHEVVLSDKPGVVFSLQRNLQLNLHLEQVKCVTLDWSQPAGLQALGVFEIIIGADILYSSTSLRPLVALLGALLAVGGRFHCVDPGRRGAGLASGPSGLEAFVALVAQEFPAWAVTVEPLEESTALAREHLCRQRILVPQQRRRGLGAALGRAVHKTLPVAQLIDADAPYQLLTVERVAGAKRNAVNQPTSNRGYDVGFVFPPEGMTCRGYDNATVSIRFPDGAGLLRNNYTLEVDVANPGYPPNSTTWSFITRVRNLDGEKIVDANRTLEGFGLIELLPMRLGLSKQVLTLKVSNPSGNDGF</sequence>
<dbReference type="GO" id="GO:0043138">
    <property type="term" value="F:3'-5' DNA helicase activity"/>
    <property type="evidence" value="ECO:0007669"/>
    <property type="project" value="UniProtKB-EC"/>
</dbReference>
<feature type="compositionally biased region" description="Low complexity" evidence="10">
    <location>
        <begin position="1049"/>
        <end position="1074"/>
    </location>
</feature>
<proteinExistence type="inferred from homology"/>
<dbReference type="GO" id="GO:0005675">
    <property type="term" value="C:transcription factor TFIIH holo complex"/>
    <property type="evidence" value="ECO:0007669"/>
    <property type="project" value="TreeGrafter"/>
</dbReference>
<dbReference type="GO" id="GO:0003677">
    <property type="term" value="F:DNA binding"/>
    <property type="evidence" value="ECO:0007669"/>
    <property type="project" value="InterPro"/>
</dbReference>
<dbReference type="InterPro" id="IPR014001">
    <property type="entry name" value="Helicase_ATP-bd"/>
</dbReference>
<dbReference type="GO" id="GO:0000112">
    <property type="term" value="C:nucleotide-excision repair factor 3 complex"/>
    <property type="evidence" value="ECO:0007669"/>
    <property type="project" value="TreeGrafter"/>
</dbReference>
<protein>
    <recommendedName>
        <fullName evidence="8">DNA 3'-5' helicase</fullName>
        <ecNumber evidence="8">5.6.2.4</ecNumber>
    </recommendedName>
</protein>
<feature type="region of interest" description="Disordered" evidence="10">
    <location>
        <begin position="1036"/>
        <end position="1121"/>
    </location>
</feature>
<dbReference type="GO" id="GO:0005524">
    <property type="term" value="F:ATP binding"/>
    <property type="evidence" value="ECO:0007669"/>
    <property type="project" value="UniProtKB-KW"/>
</dbReference>
<keyword evidence="2" id="KW-0547">Nucleotide-binding</keyword>
<dbReference type="Pfam" id="PF16203">
    <property type="entry name" value="ERCC3_RAD25_C"/>
    <property type="match status" value="1"/>
</dbReference>
<evidence type="ECO:0000313" key="14">
    <source>
        <dbReference type="Proteomes" id="UP001178507"/>
    </source>
</evidence>
<evidence type="ECO:0000256" key="4">
    <source>
        <dbReference type="ARBA" id="ARBA00022806"/>
    </source>
</evidence>
<dbReference type="SUPFAM" id="SSF52540">
    <property type="entry name" value="P-loop containing nucleoside triphosphate hydrolases"/>
    <property type="match status" value="1"/>
</dbReference>
<organism evidence="13 14">
    <name type="scientific">Effrenium voratum</name>
    <dbReference type="NCBI Taxonomy" id="2562239"/>
    <lineage>
        <taxon>Eukaryota</taxon>
        <taxon>Sar</taxon>
        <taxon>Alveolata</taxon>
        <taxon>Dinophyceae</taxon>
        <taxon>Suessiales</taxon>
        <taxon>Symbiodiniaceae</taxon>
        <taxon>Effrenium</taxon>
    </lineage>
</organism>
<evidence type="ECO:0000256" key="6">
    <source>
        <dbReference type="ARBA" id="ARBA00023235"/>
    </source>
</evidence>
<dbReference type="GO" id="GO:0016787">
    <property type="term" value="F:hydrolase activity"/>
    <property type="evidence" value="ECO:0007669"/>
    <property type="project" value="UniProtKB-KW"/>
</dbReference>
<dbReference type="InterPro" id="IPR032438">
    <property type="entry name" value="ERCC3_RAD25_C"/>
</dbReference>
<accession>A0AA36IC69</accession>
<dbReference type="Pfam" id="PF04851">
    <property type="entry name" value="ResIII"/>
    <property type="match status" value="1"/>
</dbReference>
<dbReference type="PROSITE" id="PS51192">
    <property type="entry name" value="HELICASE_ATP_BIND_1"/>
    <property type="match status" value="1"/>
</dbReference>
<dbReference type="GO" id="GO:0097550">
    <property type="term" value="C:transcription preinitiation complex"/>
    <property type="evidence" value="ECO:0007669"/>
    <property type="project" value="TreeGrafter"/>
</dbReference>
<dbReference type="EMBL" id="CAUJNA010001024">
    <property type="protein sequence ID" value="CAJ1383539.1"/>
    <property type="molecule type" value="Genomic_DNA"/>
</dbReference>
<comment type="caution">
    <text evidence="13">The sequence shown here is derived from an EMBL/GenBank/DDBJ whole genome shotgun (WGS) entry which is preliminary data.</text>
</comment>
<evidence type="ECO:0000256" key="8">
    <source>
        <dbReference type="ARBA" id="ARBA00034808"/>
    </source>
</evidence>
<evidence type="ECO:0000259" key="12">
    <source>
        <dbReference type="PROSITE" id="PS51194"/>
    </source>
</evidence>
<dbReference type="PROSITE" id="PS51194">
    <property type="entry name" value="HELICASE_CTER"/>
    <property type="match status" value="1"/>
</dbReference>
<evidence type="ECO:0000256" key="10">
    <source>
        <dbReference type="SAM" id="MobiDB-lite"/>
    </source>
</evidence>
<dbReference type="InterPro" id="IPR001650">
    <property type="entry name" value="Helicase_C-like"/>
</dbReference>
<evidence type="ECO:0000313" key="13">
    <source>
        <dbReference type="EMBL" id="CAJ1383539.1"/>
    </source>
</evidence>
<keyword evidence="5" id="KW-0067">ATP-binding</keyword>
<evidence type="ECO:0000256" key="3">
    <source>
        <dbReference type="ARBA" id="ARBA00022801"/>
    </source>
</evidence>
<dbReference type="PANTHER" id="PTHR11274:SF0">
    <property type="entry name" value="GENERAL TRANSCRIPTION AND DNA REPAIR FACTOR IIH HELICASE SUBUNIT XPB"/>
    <property type="match status" value="1"/>
</dbReference>
<dbReference type="InterPro" id="IPR029063">
    <property type="entry name" value="SAM-dependent_MTases_sf"/>
</dbReference>
<evidence type="ECO:0000256" key="9">
    <source>
        <dbReference type="ARBA" id="ARBA00048988"/>
    </source>
</evidence>
<keyword evidence="14" id="KW-1185">Reference proteome</keyword>
<evidence type="ECO:0000256" key="7">
    <source>
        <dbReference type="ARBA" id="ARBA00034617"/>
    </source>
</evidence>
<dbReference type="EC" id="5.6.2.4" evidence="8"/>
<dbReference type="Pfam" id="PF10294">
    <property type="entry name" value="Methyltransf_16"/>
    <property type="match status" value="1"/>
</dbReference>
<feature type="compositionally biased region" description="Low complexity" evidence="10">
    <location>
        <begin position="1109"/>
        <end position="1121"/>
    </location>
</feature>
<dbReference type="Gene3D" id="3.40.50.150">
    <property type="entry name" value="Vaccinia Virus protein VP39"/>
    <property type="match status" value="1"/>
</dbReference>
<keyword evidence="6" id="KW-0413">Isomerase</keyword>
<reference evidence="13" key="1">
    <citation type="submission" date="2023-08" db="EMBL/GenBank/DDBJ databases">
        <authorList>
            <person name="Chen Y."/>
            <person name="Shah S."/>
            <person name="Dougan E. K."/>
            <person name="Thang M."/>
            <person name="Chan C."/>
        </authorList>
    </citation>
    <scope>NUCLEOTIDE SEQUENCE</scope>
</reference>
<dbReference type="PRINTS" id="PR00851">
    <property type="entry name" value="XRODRMPGMNTB"/>
</dbReference>
<feature type="domain" description="Helicase C-terminal" evidence="12">
    <location>
        <begin position="810"/>
        <end position="969"/>
    </location>
</feature>
<feature type="compositionally biased region" description="Polar residues" evidence="10">
    <location>
        <begin position="1037"/>
        <end position="1046"/>
    </location>
</feature>
<feature type="domain" description="Helicase ATP-binding" evidence="11">
    <location>
        <begin position="570"/>
        <end position="742"/>
    </location>
</feature>
<dbReference type="SMART" id="SM00487">
    <property type="entry name" value="DEXDc"/>
    <property type="match status" value="1"/>
</dbReference>
<evidence type="ECO:0000259" key="11">
    <source>
        <dbReference type="PROSITE" id="PS51192"/>
    </source>
</evidence>